<comment type="caution">
    <text evidence="3">The sequence shown here is derived from an EMBL/GenBank/DDBJ whole genome shotgun (WGS) entry which is preliminary data.</text>
</comment>
<dbReference type="SUPFAM" id="SSF54909">
    <property type="entry name" value="Dimeric alpha+beta barrel"/>
    <property type="match status" value="1"/>
</dbReference>
<proteinExistence type="predicted"/>
<dbReference type="PATRIC" id="fig|1189611.3.peg.3096"/>
<accession>I5BVF5</accession>
<keyword evidence="3" id="KW-0503">Monooxygenase</keyword>
<dbReference type="PANTHER" id="PTHR33336:SF15">
    <property type="entry name" value="ABM DOMAIN-CONTAINING PROTEIN"/>
    <property type="match status" value="1"/>
</dbReference>
<feature type="domain" description="ABM" evidence="2">
    <location>
        <begin position="37"/>
        <end position="126"/>
    </location>
</feature>
<dbReference type="EMBL" id="AJXZ01000038">
    <property type="protein sequence ID" value="EIM73557.1"/>
    <property type="molecule type" value="Genomic_DNA"/>
</dbReference>
<evidence type="ECO:0000313" key="4">
    <source>
        <dbReference type="Proteomes" id="UP000004622"/>
    </source>
</evidence>
<dbReference type="PANTHER" id="PTHR33336">
    <property type="entry name" value="QUINOL MONOOXYGENASE YGIN-RELATED"/>
    <property type="match status" value="1"/>
</dbReference>
<dbReference type="OrthoDB" id="287932at2"/>
<dbReference type="AlphaFoldDB" id="I5BVF5"/>
<reference evidence="3 4" key="1">
    <citation type="journal article" date="2012" name="J. Bacteriol.">
        <title>Genome Sequence of Nitratireductor aquibiodomus Strain RA22.</title>
        <authorList>
            <person name="Singh A."/>
            <person name="Jangir P.K."/>
            <person name="Kumari C."/>
            <person name="Sharma R."/>
        </authorList>
    </citation>
    <scope>NUCLEOTIDE SEQUENCE [LARGE SCALE GENOMIC DNA]</scope>
    <source>
        <strain evidence="3 4">RA22</strain>
    </source>
</reference>
<organism evidence="3 4">
    <name type="scientific">Nitratireductor aquibiodomus RA22</name>
    <dbReference type="NCBI Taxonomy" id="1189611"/>
    <lineage>
        <taxon>Bacteria</taxon>
        <taxon>Pseudomonadati</taxon>
        <taxon>Pseudomonadota</taxon>
        <taxon>Alphaproteobacteria</taxon>
        <taxon>Hyphomicrobiales</taxon>
        <taxon>Phyllobacteriaceae</taxon>
        <taxon>Nitratireductor</taxon>
    </lineage>
</organism>
<dbReference type="RefSeq" id="WP_007009406.1">
    <property type="nucleotide sequence ID" value="NZ_AJXZ01000038.1"/>
</dbReference>
<protein>
    <submittedName>
        <fullName evidence="3">Antibiotic biosynthesis monooxygenase</fullName>
    </submittedName>
</protein>
<evidence type="ECO:0000256" key="1">
    <source>
        <dbReference type="SAM" id="SignalP"/>
    </source>
</evidence>
<keyword evidence="3" id="KW-0560">Oxidoreductase</keyword>
<dbReference type="PROSITE" id="PS51725">
    <property type="entry name" value="ABM"/>
    <property type="match status" value="1"/>
</dbReference>
<dbReference type="InterPro" id="IPR007138">
    <property type="entry name" value="ABM_dom"/>
</dbReference>
<gene>
    <name evidence="3" type="ORF">A33O_15321</name>
</gene>
<feature type="signal peptide" evidence="1">
    <location>
        <begin position="1"/>
        <end position="24"/>
    </location>
</feature>
<dbReference type="Gene3D" id="3.30.70.100">
    <property type="match status" value="1"/>
</dbReference>
<dbReference type="GO" id="GO:0004497">
    <property type="term" value="F:monooxygenase activity"/>
    <property type="evidence" value="ECO:0007669"/>
    <property type="project" value="UniProtKB-KW"/>
</dbReference>
<sequence length="153" mass="17010">MRNLRLFAAGIALVLSAAITPAQAQTAIEPTNDNGEVVLVVDFEVKAGFEAEFEEYFRRSVICSRSEPGNVAFNIHKVVGQPNNYVLYEIWRDTGALESHFEQPYTKALFEMFDRTLVRPVTEGGLRFISDLDPALREPVAAKSQDNMPADCG</sequence>
<evidence type="ECO:0000313" key="3">
    <source>
        <dbReference type="EMBL" id="EIM73557.1"/>
    </source>
</evidence>
<keyword evidence="1" id="KW-0732">Signal</keyword>
<dbReference type="Proteomes" id="UP000004622">
    <property type="component" value="Unassembled WGS sequence"/>
</dbReference>
<dbReference type="Pfam" id="PF03992">
    <property type="entry name" value="ABM"/>
    <property type="match status" value="1"/>
</dbReference>
<dbReference type="InterPro" id="IPR050744">
    <property type="entry name" value="AI-2_Isomerase_LsrG"/>
</dbReference>
<dbReference type="InterPro" id="IPR011008">
    <property type="entry name" value="Dimeric_a/b-barrel"/>
</dbReference>
<name>I5BVF5_9HYPH</name>
<feature type="chain" id="PRO_5003700133" evidence="1">
    <location>
        <begin position="25"/>
        <end position="153"/>
    </location>
</feature>
<evidence type="ECO:0000259" key="2">
    <source>
        <dbReference type="PROSITE" id="PS51725"/>
    </source>
</evidence>